<name>A0AAV2R9G7_MEGNR</name>
<evidence type="ECO:0000256" key="1">
    <source>
        <dbReference type="SAM" id="SignalP"/>
    </source>
</evidence>
<evidence type="ECO:0000313" key="3">
    <source>
        <dbReference type="Proteomes" id="UP001497623"/>
    </source>
</evidence>
<dbReference type="EMBL" id="CAXKWB010016126">
    <property type="protein sequence ID" value="CAL4115527.1"/>
    <property type="molecule type" value="Genomic_DNA"/>
</dbReference>
<protein>
    <submittedName>
        <fullName evidence="2">Uncharacterized protein</fullName>
    </submittedName>
</protein>
<feature type="chain" id="PRO_5043864475" evidence="1">
    <location>
        <begin position="18"/>
        <end position="209"/>
    </location>
</feature>
<organism evidence="2 3">
    <name type="scientific">Meganyctiphanes norvegica</name>
    <name type="common">Northern krill</name>
    <name type="synonym">Thysanopoda norvegica</name>
    <dbReference type="NCBI Taxonomy" id="48144"/>
    <lineage>
        <taxon>Eukaryota</taxon>
        <taxon>Metazoa</taxon>
        <taxon>Ecdysozoa</taxon>
        <taxon>Arthropoda</taxon>
        <taxon>Crustacea</taxon>
        <taxon>Multicrustacea</taxon>
        <taxon>Malacostraca</taxon>
        <taxon>Eumalacostraca</taxon>
        <taxon>Eucarida</taxon>
        <taxon>Euphausiacea</taxon>
        <taxon>Euphausiidae</taxon>
        <taxon>Meganyctiphanes</taxon>
    </lineage>
</organism>
<proteinExistence type="predicted"/>
<evidence type="ECO:0000313" key="2">
    <source>
        <dbReference type="EMBL" id="CAL4115527.1"/>
    </source>
</evidence>
<keyword evidence="3" id="KW-1185">Reference proteome</keyword>
<dbReference type="Proteomes" id="UP001497623">
    <property type="component" value="Unassembled WGS sequence"/>
</dbReference>
<comment type="caution">
    <text evidence="2">The sequence shown here is derived from an EMBL/GenBank/DDBJ whole genome shotgun (WGS) entry which is preliminary data.</text>
</comment>
<reference evidence="2 3" key="1">
    <citation type="submission" date="2024-05" db="EMBL/GenBank/DDBJ databases">
        <authorList>
            <person name="Wallberg A."/>
        </authorList>
    </citation>
    <scope>NUCLEOTIDE SEQUENCE [LARGE SCALE GENOMIC DNA]</scope>
</reference>
<dbReference type="AlphaFoldDB" id="A0AAV2R9G7"/>
<keyword evidence="1" id="KW-0732">Signal</keyword>
<feature type="signal peptide" evidence="1">
    <location>
        <begin position="1"/>
        <end position="17"/>
    </location>
</feature>
<sequence>MLAPSILVVVLATLVQGQEDFSGPDANAAKYGEGVIVTKTGTFSFTSATTRDSFVTETSIVYKTFNVLSTLYSQITQTVPITSTVTLTDLTQEPAVTIETVTGTTVIPVTNTLGVGIIVTETSTRHRTLMHMEAHLVKETKTRTTTVTEKYQVVQMQTAVQTVTVTHPVDIIVTNTVFLPAVVPAPVTRNLPFTFDPVVPVVPISPQNY</sequence>
<accession>A0AAV2R9G7</accession>
<gene>
    <name evidence="2" type="ORF">MNOR_LOCUS20674</name>
</gene>